<dbReference type="GO" id="GO:0005886">
    <property type="term" value="C:plasma membrane"/>
    <property type="evidence" value="ECO:0007669"/>
    <property type="project" value="InterPro"/>
</dbReference>
<organism evidence="4 5">
    <name type="scientific">Pilibacter termitis</name>
    <dbReference type="NCBI Taxonomy" id="263852"/>
    <lineage>
        <taxon>Bacteria</taxon>
        <taxon>Bacillati</taxon>
        <taxon>Bacillota</taxon>
        <taxon>Bacilli</taxon>
        <taxon>Lactobacillales</taxon>
        <taxon>Enterococcaceae</taxon>
        <taxon>Pilibacter</taxon>
    </lineage>
</organism>
<evidence type="ECO:0000256" key="1">
    <source>
        <dbReference type="ARBA" id="ARBA00022538"/>
    </source>
</evidence>
<dbReference type="EMBL" id="FUXI01000008">
    <property type="protein sequence ID" value="SJZ62424.1"/>
    <property type="molecule type" value="Genomic_DNA"/>
</dbReference>
<dbReference type="STRING" id="263852.SAMN02745116_00960"/>
<dbReference type="Gene3D" id="3.40.50.720">
    <property type="entry name" value="NAD(P)-binding Rossmann-like Domain"/>
    <property type="match status" value="1"/>
</dbReference>
<dbReference type="GO" id="GO:0015079">
    <property type="term" value="F:potassium ion transmembrane transporter activity"/>
    <property type="evidence" value="ECO:0007669"/>
    <property type="project" value="InterPro"/>
</dbReference>
<evidence type="ECO:0000259" key="3">
    <source>
        <dbReference type="PROSITE" id="PS51201"/>
    </source>
</evidence>
<dbReference type="PANTHER" id="PTHR43833">
    <property type="entry name" value="POTASSIUM CHANNEL PROTEIN 2-RELATED-RELATED"/>
    <property type="match status" value="1"/>
</dbReference>
<dbReference type="SUPFAM" id="SSF51735">
    <property type="entry name" value="NAD(P)-binding Rossmann-fold domains"/>
    <property type="match status" value="1"/>
</dbReference>
<dbReference type="RefSeq" id="WP_200806711.1">
    <property type="nucleotide sequence ID" value="NZ_FUXI01000008.1"/>
</dbReference>
<keyword evidence="1" id="KW-0406">Ion transport</keyword>
<accession>A0A1T4M6S0</accession>
<name>A0A1T4M6S0_9ENTE</name>
<feature type="domain" description="RCK N-terminal" evidence="3">
    <location>
        <begin position="5"/>
        <end position="122"/>
    </location>
</feature>
<proteinExistence type="predicted"/>
<keyword evidence="2" id="KW-0630">Potassium</keyword>
<dbReference type="InterPro" id="IPR036291">
    <property type="entry name" value="NAD(P)-bd_dom_sf"/>
</dbReference>
<keyword evidence="1" id="KW-0813">Transport</keyword>
<protein>
    <submittedName>
        <fullName evidence="4">Trk system potassium uptake protein TrkA</fullName>
    </submittedName>
</protein>
<dbReference type="PANTHER" id="PTHR43833:SF8">
    <property type="entry name" value="TRK SYSTEM POTASSIUM UPTAKE PROTEIN TRKA"/>
    <property type="match status" value="1"/>
</dbReference>
<evidence type="ECO:0000256" key="2">
    <source>
        <dbReference type="ARBA" id="ARBA00022958"/>
    </source>
</evidence>
<evidence type="ECO:0000313" key="5">
    <source>
        <dbReference type="Proteomes" id="UP000190328"/>
    </source>
</evidence>
<keyword evidence="1" id="KW-0633">Potassium transport</keyword>
<dbReference type="InterPro" id="IPR006036">
    <property type="entry name" value="K_uptake_TrkA"/>
</dbReference>
<dbReference type="Pfam" id="PF02254">
    <property type="entry name" value="TrkA_N"/>
    <property type="match status" value="1"/>
</dbReference>
<dbReference type="AlphaFoldDB" id="A0A1T4M6S0"/>
<reference evidence="4 5" key="1">
    <citation type="submission" date="2017-02" db="EMBL/GenBank/DDBJ databases">
        <authorList>
            <person name="Peterson S.W."/>
        </authorList>
    </citation>
    <scope>NUCLEOTIDE SEQUENCE [LARGE SCALE GENOMIC DNA]</scope>
    <source>
        <strain evidence="4 5">ATCC BAA-1030</strain>
    </source>
</reference>
<evidence type="ECO:0000313" key="4">
    <source>
        <dbReference type="EMBL" id="SJZ62424.1"/>
    </source>
</evidence>
<dbReference type="Proteomes" id="UP000190328">
    <property type="component" value="Unassembled WGS sequence"/>
</dbReference>
<sequence>MKKQTNFSLIIGCGRLGASFANMLSDQNENVLVLDCDANSFRKLSVSFGGLTMTGDARDIDVLEKAEIEKATAVIVVTDNDNTNIMIAQLAKELFKKKRVITRLNNPEKECVYEHSGIETLSPVALSIKEICKFVGGIE</sequence>
<dbReference type="PRINTS" id="PR00335">
    <property type="entry name" value="KUPTAKETRKA"/>
</dbReference>
<dbReference type="InterPro" id="IPR050721">
    <property type="entry name" value="Trk_Ktr_HKT_K-transport"/>
</dbReference>
<dbReference type="PROSITE" id="PS51201">
    <property type="entry name" value="RCK_N"/>
    <property type="match status" value="1"/>
</dbReference>
<keyword evidence="5" id="KW-1185">Reference proteome</keyword>
<gene>
    <name evidence="4" type="ORF">SAMN02745116_00960</name>
</gene>
<dbReference type="InterPro" id="IPR003148">
    <property type="entry name" value="RCK_N"/>
</dbReference>